<dbReference type="InterPro" id="IPR036236">
    <property type="entry name" value="Znf_C2H2_sf"/>
</dbReference>
<evidence type="ECO:0000313" key="17">
    <source>
        <dbReference type="Proteomes" id="UP000812440"/>
    </source>
</evidence>
<dbReference type="PROSITE" id="PS50157">
    <property type="entry name" value="ZINC_FINGER_C2H2_2"/>
    <property type="match status" value="5"/>
</dbReference>
<evidence type="ECO:0000256" key="8">
    <source>
        <dbReference type="ARBA" id="ARBA00022833"/>
    </source>
</evidence>
<keyword evidence="5" id="KW-0479">Metal-binding</keyword>
<keyword evidence="10" id="KW-0804">Transcription</keyword>
<dbReference type="Pfam" id="PF00096">
    <property type="entry name" value="zf-C2H2"/>
    <property type="match status" value="1"/>
</dbReference>
<evidence type="ECO:0000259" key="15">
    <source>
        <dbReference type="PROSITE" id="PS50157"/>
    </source>
</evidence>
<dbReference type="FunFam" id="3.30.160.60:FF:000662">
    <property type="entry name" value="RE1-silencing transcription factor A"/>
    <property type="match status" value="1"/>
</dbReference>
<feature type="domain" description="C2H2-type" evidence="15">
    <location>
        <begin position="386"/>
        <end position="414"/>
    </location>
</feature>
<keyword evidence="9" id="KW-0805">Transcription regulation</keyword>
<protein>
    <recommendedName>
        <fullName evidence="15">C2H2-type domain-containing protein</fullName>
    </recommendedName>
</protein>
<dbReference type="SUPFAM" id="SSF57667">
    <property type="entry name" value="beta-beta-alpha zinc fingers"/>
    <property type="match status" value="3"/>
</dbReference>
<reference evidence="16" key="1">
    <citation type="thesis" date="2020" institute="ProQuest LLC" country="789 East Eisenhower Parkway, Ann Arbor, MI, USA">
        <title>Comparative Genomics and Chromosome Evolution.</title>
        <authorList>
            <person name="Mudd A.B."/>
        </authorList>
    </citation>
    <scope>NUCLEOTIDE SEQUENCE</scope>
    <source>
        <strain evidence="16">Female2</strain>
        <tissue evidence="16">Blood</tissue>
    </source>
</reference>
<feature type="domain" description="C2H2-type" evidence="15">
    <location>
        <begin position="301"/>
        <end position="328"/>
    </location>
</feature>
<accession>A0A8T2KF65</accession>
<dbReference type="GO" id="GO:0005737">
    <property type="term" value="C:cytoplasm"/>
    <property type="evidence" value="ECO:0007669"/>
    <property type="project" value="UniProtKB-SubCell"/>
</dbReference>
<keyword evidence="17" id="KW-1185">Reference proteome</keyword>
<evidence type="ECO:0000256" key="12">
    <source>
        <dbReference type="ARBA" id="ARBA00053980"/>
    </source>
</evidence>
<comment type="subcellular location">
    <subcellularLocation>
        <location evidence="2">Cytoplasm</location>
    </subcellularLocation>
    <subcellularLocation>
        <location evidence="1">Nucleus</location>
    </subcellularLocation>
</comment>
<evidence type="ECO:0000256" key="13">
    <source>
        <dbReference type="PROSITE-ProRule" id="PRU00042"/>
    </source>
</evidence>
<keyword evidence="3" id="KW-0963">Cytoplasm</keyword>
<sequence>MATQMVNQTASSNLFCSGAYTNMPLENDLYGLHELSKAEMTAPRLIMLANVALTGEMSNSCCDYTVDEERQMAELTTVNDNSFSDSEGERMDDSPVMDIHSPNSEMMDLETTEPPKACMSESSVTLPSHNLNEESQKDLEVTSTKDDKSKCLKSKPFRCKPCQYKAESEEEFIHHIKIHSAKIHIDNDSKTKSQGKESDSSVTEETDISKGPIQCDRCGYNTNRFDHYLAHLKHHNKAGESERVYKCTICTYTTVSEYHWKKHLRNHYPRILYTCSQCSYFSDRKNNYIQHIRTHTGERPYQCIICPYSSSQKTHLTRHMRTHSGEKPFKCEQCSYVASNQHEVTRHARQVHNGPKPLTCPHCDYKTADRSNFKKHVELHVNPRQFLCPVCDYAASKKCNLQYHIKSRHSGCTNITMDVSKVKLRTKKGEVGAADADESKQIDNENVKSEIESVGTKAAEKKESCVKGKKRSGNSIDGQVTKKRCKSSAEKKNKHSEIRPVKVNDKKRNTKCSKRKSDSLPDYTNDAQANPYKKKKSRCISLKKTISKENTDEIPKKSKGSITRKEKKYVKMKHRKKDVAKKNRKKNLSKNVKVQVVNQKNTLHTETKTLLSEVDFQKDALDINVTQKTIGEIGLKKIHFSSNITSAEKVVGNVFLNKDLSTEFIAEIEAPKMNGKDQEADPIQSKNGIFEQEVDILGDKRVSENTVLKINTSDVLMQREEASDLIPRVVIPTIASVKTCQTVGILPLERCESIVEVSIDKNEPTLAMQTDDGKPAQLLKDSCKPVNGSDIKDSLPKNMSNQSFNLLAGKDNHTADLQKTDSSGGLITNLGGPADLLMVTCNSVSDMLTEKCDIVPKLLASNGCINDDPAANLPFCSENIVDSLAVNKGRLVGCQLIGVESDMPLKNDNEVTNLPADVNEAAAFLAGRDEPNEMVVKDVTSWLVSRNESSNLLAIGDEAGGQETSLSMPIEIGSDTTCFAVPVVPLNLPAKTASGTTDFSTNAQDESANLLLEFRGKAYGLPKETSGELICPPTSPNLLDLTTENREPSNLQTGLDELINQMQGRGQPADQQATLKELIDFLIRRGQPISLKTGIDNLMDQNIWRGQSAEMTKGLCQHFDLMIRSSQPAEVRTGLDKFIDQTGRRQLAELTVEQEQLTKLTIDIGQPVDLTVERQQPIDLMLDMGQPSDLEKPINLTAERVQPMDLTLERGQPVDLTLERGQPVDLTAGGGQPLDLTAEGGQPVDLTAEGGQPVDLTAEGGQPVDLTAEGGQPVDLTAEGGQPVDLTAEGGQPTNLAWLDKFNLTMEKGMPTEHMIGFGVPVDFPIESFEPIDLSIERCEPIDLTVGRERTQ</sequence>
<feature type="region of interest" description="Disordered" evidence="14">
    <location>
        <begin position="460"/>
        <end position="536"/>
    </location>
</feature>
<keyword evidence="11" id="KW-0539">Nucleus</keyword>
<dbReference type="PANTHER" id="PTHR24403">
    <property type="entry name" value="ZINC FINGER PROTEIN"/>
    <property type="match status" value="1"/>
</dbReference>
<dbReference type="FunFam" id="3.30.160.60:FF:002187">
    <property type="entry name" value="RE1-silencing transcription factor"/>
    <property type="match status" value="1"/>
</dbReference>
<dbReference type="FunFam" id="3.30.160.60:FF:000805">
    <property type="entry name" value="RE1-silencing transcription factor B"/>
    <property type="match status" value="1"/>
</dbReference>
<dbReference type="FunFam" id="3.30.160.60:FF:000395">
    <property type="entry name" value="zinc finger protein 513"/>
    <property type="match status" value="1"/>
</dbReference>
<dbReference type="FunFam" id="3.30.160.60:FF:000952">
    <property type="entry name" value="RE1-silencing transcription factor B"/>
    <property type="match status" value="1"/>
</dbReference>
<dbReference type="SMART" id="SM00355">
    <property type="entry name" value="ZnF_C2H2"/>
    <property type="match status" value="8"/>
</dbReference>
<keyword evidence="8" id="KW-0862">Zinc</keyword>
<dbReference type="GO" id="GO:0045944">
    <property type="term" value="P:positive regulation of transcription by RNA polymerase II"/>
    <property type="evidence" value="ECO:0007669"/>
    <property type="project" value="TreeGrafter"/>
</dbReference>
<evidence type="ECO:0000256" key="1">
    <source>
        <dbReference type="ARBA" id="ARBA00004123"/>
    </source>
</evidence>
<dbReference type="GO" id="GO:0045664">
    <property type="term" value="P:regulation of neuron differentiation"/>
    <property type="evidence" value="ECO:0007669"/>
    <property type="project" value="UniProtKB-ARBA"/>
</dbReference>
<feature type="compositionally biased region" description="Basic and acidic residues" evidence="14">
    <location>
        <begin position="487"/>
        <end position="507"/>
    </location>
</feature>
<feature type="compositionally biased region" description="Basic and acidic residues" evidence="14">
    <location>
        <begin position="184"/>
        <end position="199"/>
    </location>
</feature>
<dbReference type="GO" id="GO:0005634">
    <property type="term" value="C:nucleus"/>
    <property type="evidence" value="ECO:0007669"/>
    <property type="project" value="UniProtKB-SubCell"/>
</dbReference>
<evidence type="ECO:0000256" key="7">
    <source>
        <dbReference type="ARBA" id="ARBA00022771"/>
    </source>
</evidence>
<dbReference type="GO" id="GO:0045596">
    <property type="term" value="P:negative regulation of cell differentiation"/>
    <property type="evidence" value="ECO:0007669"/>
    <property type="project" value="UniProtKB-ARBA"/>
</dbReference>
<feature type="domain" description="C2H2-type" evidence="15">
    <location>
        <begin position="273"/>
        <end position="300"/>
    </location>
</feature>
<evidence type="ECO:0000256" key="3">
    <source>
        <dbReference type="ARBA" id="ARBA00022490"/>
    </source>
</evidence>
<dbReference type="Proteomes" id="UP000812440">
    <property type="component" value="Chromosome 1"/>
</dbReference>
<feature type="region of interest" description="Disordered" evidence="14">
    <location>
        <begin position="552"/>
        <end position="586"/>
    </location>
</feature>
<evidence type="ECO:0000313" key="16">
    <source>
        <dbReference type="EMBL" id="KAG8454514.1"/>
    </source>
</evidence>
<dbReference type="OrthoDB" id="427030at2759"/>
<feature type="domain" description="C2H2-type" evidence="15">
    <location>
        <begin position="358"/>
        <end position="385"/>
    </location>
</feature>
<comment type="caution">
    <text evidence="16">The sequence shown here is derived from an EMBL/GenBank/DDBJ whole genome shotgun (WGS) entry which is preliminary data.</text>
</comment>
<proteinExistence type="predicted"/>
<feature type="compositionally biased region" description="Basic residues" evidence="14">
    <location>
        <begin position="565"/>
        <end position="586"/>
    </location>
</feature>
<feature type="domain" description="C2H2-type" evidence="15">
    <location>
        <begin position="329"/>
        <end position="357"/>
    </location>
</feature>
<evidence type="ECO:0000256" key="5">
    <source>
        <dbReference type="ARBA" id="ARBA00022723"/>
    </source>
</evidence>
<evidence type="ECO:0000256" key="6">
    <source>
        <dbReference type="ARBA" id="ARBA00022737"/>
    </source>
</evidence>
<dbReference type="InterPro" id="IPR013087">
    <property type="entry name" value="Znf_C2H2_type"/>
</dbReference>
<keyword evidence="7 13" id="KW-0863">Zinc-finger</keyword>
<keyword evidence="6" id="KW-0677">Repeat</keyword>
<evidence type="ECO:0000256" key="10">
    <source>
        <dbReference type="ARBA" id="ARBA00023163"/>
    </source>
</evidence>
<dbReference type="InterPro" id="IPR057281">
    <property type="entry name" value="Zfn-C2H2_REST"/>
</dbReference>
<evidence type="ECO:0000256" key="2">
    <source>
        <dbReference type="ARBA" id="ARBA00004496"/>
    </source>
</evidence>
<dbReference type="Pfam" id="PF24540">
    <property type="entry name" value="zf-C2H2_REST"/>
    <property type="match status" value="1"/>
</dbReference>
<name>A0A8T2KF65_9PIPI</name>
<evidence type="ECO:0000256" key="11">
    <source>
        <dbReference type="ARBA" id="ARBA00023242"/>
    </source>
</evidence>
<comment type="function">
    <text evidence="12">Transcriptional repressor which binds neuron-restrictive silencer element (NRSE) and represses neuronal gene transcription in non-neuronal cells. Plays a role in the early development of the nervous system and is required for proper patterning of the neuroectoderm during gastrulation. This involves the correct speciation of the neuroepithelial domain and adequate development of the non-neural ectoderm.</text>
</comment>
<dbReference type="GO" id="GO:0008270">
    <property type="term" value="F:zinc ion binding"/>
    <property type="evidence" value="ECO:0007669"/>
    <property type="project" value="UniProtKB-KW"/>
</dbReference>
<organism evidence="16 17">
    <name type="scientific">Hymenochirus boettgeri</name>
    <name type="common">Congo dwarf clawed frog</name>
    <dbReference type="NCBI Taxonomy" id="247094"/>
    <lineage>
        <taxon>Eukaryota</taxon>
        <taxon>Metazoa</taxon>
        <taxon>Chordata</taxon>
        <taxon>Craniata</taxon>
        <taxon>Vertebrata</taxon>
        <taxon>Euteleostomi</taxon>
        <taxon>Amphibia</taxon>
        <taxon>Batrachia</taxon>
        <taxon>Anura</taxon>
        <taxon>Pipoidea</taxon>
        <taxon>Pipidae</taxon>
        <taxon>Pipinae</taxon>
        <taxon>Hymenochirus</taxon>
    </lineage>
</organism>
<dbReference type="Gene3D" id="3.30.160.60">
    <property type="entry name" value="Classic Zinc Finger"/>
    <property type="match status" value="5"/>
</dbReference>
<evidence type="ECO:0000256" key="9">
    <source>
        <dbReference type="ARBA" id="ARBA00023015"/>
    </source>
</evidence>
<gene>
    <name evidence="16" type="ORF">GDO86_000942</name>
</gene>
<keyword evidence="4" id="KW-0678">Repressor</keyword>
<dbReference type="EMBL" id="JAACNH010000001">
    <property type="protein sequence ID" value="KAG8454514.1"/>
    <property type="molecule type" value="Genomic_DNA"/>
</dbReference>
<evidence type="ECO:0000256" key="4">
    <source>
        <dbReference type="ARBA" id="ARBA00022491"/>
    </source>
</evidence>
<evidence type="ECO:0000256" key="14">
    <source>
        <dbReference type="SAM" id="MobiDB-lite"/>
    </source>
</evidence>
<dbReference type="InterPro" id="IPR050688">
    <property type="entry name" value="Zinc_finger/UBP_domain"/>
</dbReference>
<dbReference type="PANTHER" id="PTHR24403:SF102">
    <property type="entry name" value="RE1-SILENCING TRANSCRIPTION FACTOR"/>
    <property type="match status" value="1"/>
</dbReference>
<feature type="region of interest" description="Disordered" evidence="14">
    <location>
        <begin position="184"/>
        <end position="208"/>
    </location>
</feature>